<dbReference type="InterPro" id="IPR011009">
    <property type="entry name" value="Kinase-like_dom_sf"/>
</dbReference>
<dbReference type="PANTHER" id="PTHR24359">
    <property type="entry name" value="SERINE/THREONINE-PROTEIN KINASE SBK1"/>
    <property type="match status" value="1"/>
</dbReference>
<dbReference type="RefSeq" id="XP_018076002.1">
    <property type="nucleotide sequence ID" value="XM_018208813.1"/>
</dbReference>
<feature type="compositionally biased region" description="Polar residues" evidence="1">
    <location>
        <begin position="563"/>
        <end position="577"/>
    </location>
</feature>
<keyword evidence="3" id="KW-0808">Transferase</keyword>
<feature type="domain" description="Protein kinase" evidence="2">
    <location>
        <begin position="184"/>
        <end position="550"/>
    </location>
</feature>
<dbReference type="InParanoid" id="A0A194XPI3"/>
<dbReference type="OrthoDB" id="1046782at2759"/>
<protein>
    <submittedName>
        <fullName evidence="3">Kinase-like protein</fullName>
    </submittedName>
</protein>
<gene>
    <name evidence="3" type="ORF">LY89DRAFT_575871</name>
</gene>
<dbReference type="SUPFAM" id="SSF56112">
    <property type="entry name" value="Protein kinase-like (PK-like)"/>
    <property type="match status" value="1"/>
</dbReference>
<evidence type="ECO:0000259" key="2">
    <source>
        <dbReference type="PROSITE" id="PS50011"/>
    </source>
</evidence>
<organism evidence="3 4">
    <name type="scientific">Mollisia scopiformis</name>
    <name type="common">Conifer needle endophyte fungus</name>
    <name type="synonym">Phialocephala scopiformis</name>
    <dbReference type="NCBI Taxonomy" id="149040"/>
    <lineage>
        <taxon>Eukaryota</taxon>
        <taxon>Fungi</taxon>
        <taxon>Dikarya</taxon>
        <taxon>Ascomycota</taxon>
        <taxon>Pezizomycotina</taxon>
        <taxon>Leotiomycetes</taxon>
        <taxon>Helotiales</taxon>
        <taxon>Mollisiaceae</taxon>
        <taxon>Mollisia</taxon>
    </lineage>
</organism>
<dbReference type="Proteomes" id="UP000070700">
    <property type="component" value="Unassembled WGS sequence"/>
</dbReference>
<dbReference type="Gene3D" id="1.10.510.10">
    <property type="entry name" value="Transferase(Phosphotransferase) domain 1"/>
    <property type="match status" value="2"/>
</dbReference>
<feature type="non-terminal residue" evidence="3">
    <location>
        <position position="1"/>
    </location>
</feature>
<evidence type="ECO:0000313" key="3">
    <source>
        <dbReference type="EMBL" id="KUJ21647.1"/>
    </source>
</evidence>
<dbReference type="GO" id="GO:0004674">
    <property type="term" value="F:protein serine/threonine kinase activity"/>
    <property type="evidence" value="ECO:0007669"/>
    <property type="project" value="TreeGrafter"/>
</dbReference>
<dbReference type="GeneID" id="28818539"/>
<evidence type="ECO:0000313" key="4">
    <source>
        <dbReference type="Proteomes" id="UP000070700"/>
    </source>
</evidence>
<dbReference type="KEGG" id="psco:LY89DRAFT_575871"/>
<reference evidence="3 4" key="1">
    <citation type="submission" date="2015-10" db="EMBL/GenBank/DDBJ databases">
        <title>Full genome of DAOMC 229536 Phialocephala scopiformis, a fungal endophyte of spruce producing the potent anti-insectan compound rugulosin.</title>
        <authorList>
            <consortium name="DOE Joint Genome Institute"/>
            <person name="Walker A.K."/>
            <person name="Frasz S.L."/>
            <person name="Seifert K.A."/>
            <person name="Miller J.D."/>
            <person name="Mondo S.J."/>
            <person name="Labutti K."/>
            <person name="Lipzen A."/>
            <person name="Dockter R."/>
            <person name="Kennedy M."/>
            <person name="Grigoriev I.V."/>
            <person name="Spatafora J.W."/>
        </authorList>
    </citation>
    <scope>NUCLEOTIDE SEQUENCE [LARGE SCALE GENOMIC DNA]</scope>
    <source>
        <strain evidence="3 4">CBS 120377</strain>
    </source>
</reference>
<dbReference type="GO" id="GO:0005524">
    <property type="term" value="F:ATP binding"/>
    <property type="evidence" value="ECO:0007669"/>
    <property type="project" value="InterPro"/>
</dbReference>
<dbReference type="AlphaFoldDB" id="A0A194XPI3"/>
<accession>A0A194XPI3</accession>
<sequence length="653" mass="74384">ILPQSQKLEEQLVDQLIEWPRGGNSYFIPIDQQKRLVTPMSIMEELRRVEDRENQHSKEELDDTTAKISNTARKMFSILVCLGKGKCIYNFLKEGLTDDHLPFSRFVAQATSNGTGVRTKLCSHRSPGKPIKSMANWSWNETTGFARDQWWMLAPVFKESLNDPRKVRHYNLDDNCVMPFIEDHERTDTIASGFSTVWAVRVHPAHQSLHSPDKKNPNPLIALKKLNSIDENDFRLEVEMLKAFSNHKDRHLIKLLATYRIKNRYHLMFPHCKYNLRTYWEANPKPKFTYTNVRWFLAQCKGIAHGLMTIHEYKSSEAGKAARLAEIGRSRLGNNLGVNPIPVKEEERIYGRHGDIKPENILWSDESESGDDCASSQELEQIGILVIADFGLMDFHGKQSRSMVQADVPASPTYAPPELRLRKSISRAYDIWSLGCLYLEFVTWLVCWLDELDKFPHARALTSSSEINDDLYYTIIEEKDCAPRAIVKESVTEWIQDLHEKPRCSQFIHDFVDLIGEMLVVDQNQRIHCGPLNSRLHEMCMKAKNDHGYLTDLIPRRPRAGDSTATEGSPTSPTASQGDLLRTKSQIPADLDTTTKSPKTRAAIPSSSRPVSYVRLRSPSPAGLRSSSPAPSIFLTEVDQKENTPSQRLGDDT</sequence>
<evidence type="ECO:0000256" key="1">
    <source>
        <dbReference type="SAM" id="MobiDB-lite"/>
    </source>
</evidence>
<feature type="region of interest" description="Disordered" evidence="1">
    <location>
        <begin position="552"/>
        <end position="653"/>
    </location>
</feature>
<dbReference type="PROSITE" id="PS50011">
    <property type="entry name" value="PROTEIN_KINASE_DOM"/>
    <property type="match status" value="1"/>
</dbReference>
<dbReference type="PANTHER" id="PTHR24359:SF1">
    <property type="entry name" value="INHIBITOR OF NUCLEAR FACTOR KAPPA-B KINASE EPSILON SUBUNIT HOMOLOG 1-RELATED"/>
    <property type="match status" value="1"/>
</dbReference>
<dbReference type="EMBL" id="KQ947407">
    <property type="protein sequence ID" value="KUJ21647.1"/>
    <property type="molecule type" value="Genomic_DNA"/>
</dbReference>
<name>A0A194XPI3_MOLSC</name>
<dbReference type="Pfam" id="PF00069">
    <property type="entry name" value="Pkinase"/>
    <property type="match status" value="1"/>
</dbReference>
<dbReference type="SMART" id="SM00220">
    <property type="entry name" value="S_TKc"/>
    <property type="match status" value="1"/>
</dbReference>
<dbReference type="InterPro" id="IPR000719">
    <property type="entry name" value="Prot_kinase_dom"/>
</dbReference>
<keyword evidence="3" id="KW-0418">Kinase</keyword>
<proteinExistence type="predicted"/>
<keyword evidence="4" id="KW-1185">Reference proteome</keyword>
<dbReference type="CDD" id="cd00180">
    <property type="entry name" value="PKc"/>
    <property type="match status" value="1"/>
</dbReference>